<dbReference type="PANTHER" id="PTHR24416">
    <property type="entry name" value="TYROSINE-PROTEIN KINASE RECEPTOR"/>
    <property type="match status" value="1"/>
</dbReference>
<keyword evidence="8" id="KW-0472">Membrane</keyword>
<dbReference type="AlphaFoldDB" id="A0A915LNV5"/>
<evidence type="ECO:0000256" key="5">
    <source>
        <dbReference type="ARBA" id="ARBA00022741"/>
    </source>
</evidence>
<keyword evidence="2" id="KW-0812">Transmembrane</keyword>
<keyword evidence="7" id="KW-1133">Transmembrane helix</keyword>
<dbReference type="WBParaSite" id="scaffold13674_cov150.g17003">
    <property type="protein sequence ID" value="scaffold13674_cov150.g17003"/>
    <property type="gene ID" value="scaffold13674_cov150.g17003"/>
</dbReference>
<dbReference type="Pfam" id="PF07714">
    <property type="entry name" value="PK_Tyr_Ser-Thr"/>
    <property type="match status" value="1"/>
</dbReference>
<proteinExistence type="predicted"/>
<feature type="domain" description="Protein kinase" evidence="9">
    <location>
        <begin position="1"/>
        <end position="134"/>
    </location>
</feature>
<dbReference type="InterPro" id="IPR001245">
    <property type="entry name" value="Ser-Thr/Tyr_kinase_cat_dom"/>
</dbReference>
<evidence type="ECO:0000256" key="2">
    <source>
        <dbReference type="ARBA" id="ARBA00022692"/>
    </source>
</evidence>
<protein>
    <submittedName>
        <fullName evidence="11">Protein kinase domain-containing protein</fullName>
    </submittedName>
</protein>
<dbReference type="Proteomes" id="UP000887561">
    <property type="component" value="Unplaced"/>
</dbReference>
<dbReference type="GO" id="GO:0043560">
    <property type="term" value="F:insulin receptor substrate binding"/>
    <property type="evidence" value="ECO:0007669"/>
    <property type="project" value="TreeGrafter"/>
</dbReference>
<evidence type="ECO:0000313" key="10">
    <source>
        <dbReference type="Proteomes" id="UP000887561"/>
    </source>
</evidence>
<dbReference type="GO" id="GO:0005899">
    <property type="term" value="C:insulin receptor complex"/>
    <property type="evidence" value="ECO:0007669"/>
    <property type="project" value="TreeGrafter"/>
</dbReference>
<dbReference type="GO" id="GO:0030424">
    <property type="term" value="C:axon"/>
    <property type="evidence" value="ECO:0007669"/>
    <property type="project" value="TreeGrafter"/>
</dbReference>
<keyword evidence="6" id="KW-0067">ATP-binding</keyword>
<accession>A0A915LNV5</accession>
<dbReference type="GO" id="GO:0005009">
    <property type="term" value="F:insulin receptor activity"/>
    <property type="evidence" value="ECO:0007669"/>
    <property type="project" value="TreeGrafter"/>
</dbReference>
<evidence type="ECO:0000259" key="9">
    <source>
        <dbReference type="PROSITE" id="PS50011"/>
    </source>
</evidence>
<evidence type="ECO:0000256" key="7">
    <source>
        <dbReference type="ARBA" id="ARBA00022989"/>
    </source>
</evidence>
<evidence type="ECO:0000313" key="11">
    <source>
        <dbReference type="WBParaSite" id="scaffold13674_cov150.g17003"/>
    </source>
</evidence>
<keyword evidence="3" id="KW-0732">Signal</keyword>
<reference evidence="11" key="1">
    <citation type="submission" date="2022-11" db="UniProtKB">
        <authorList>
            <consortium name="WormBaseParasite"/>
        </authorList>
    </citation>
    <scope>IDENTIFICATION</scope>
</reference>
<evidence type="ECO:0000256" key="6">
    <source>
        <dbReference type="ARBA" id="ARBA00022840"/>
    </source>
</evidence>
<dbReference type="SUPFAM" id="SSF56112">
    <property type="entry name" value="Protein kinase-like (PK-like)"/>
    <property type="match status" value="1"/>
</dbReference>
<keyword evidence="10" id="KW-1185">Reference proteome</keyword>
<dbReference type="PRINTS" id="PR00109">
    <property type="entry name" value="TYRKINASE"/>
</dbReference>
<sequence length="165" mass="19322">VHANESVKIGDFGMARDIYYHEYYKPAGKRLMPVRWMAPESLKDGKFTLKSDVWSYGIVLYEMLTLGQQPYAGLGNDQVFNYTGVQRHVLNKPTGCPDFWYGLMLLCWKYDPRERPTFRQIVRYIENYASDEFVKASYELNPVCINNRRNNEKNCLDDGIIEKVD</sequence>
<dbReference type="GO" id="GO:0043410">
    <property type="term" value="P:positive regulation of MAPK cascade"/>
    <property type="evidence" value="ECO:0007669"/>
    <property type="project" value="TreeGrafter"/>
</dbReference>
<name>A0A915LNV5_MELJA</name>
<dbReference type="GO" id="GO:0051897">
    <property type="term" value="P:positive regulation of phosphatidylinositol 3-kinase/protein kinase B signal transduction"/>
    <property type="evidence" value="ECO:0007669"/>
    <property type="project" value="TreeGrafter"/>
</dbReference>
<dbReference type="GO" id="GO:0042593">
    <property type="term" value="P:glucose homeostasis"/>
    <property type="evidence" value="ECO:0007669"/>
    <property type="project" value="TreeGrafter"/>
</dbReference>
<dbReference type="InterPro" id="IPR011009">
    <property type="entry name" value="Kinase-like_dom_sf"/>
</dbReference>
<dbReference type="InterPro" id="IPR000719">
    <property type="entry name" value="Prot_kinase_dom"/>
</dbReference>
<dbReference type="PANTHER" id="PTHR24416:SF525">
    <property type="entry name" value="INSULIN-LIKE RECEPTOR"/>
    <property type="match status" value="1"/>
</dbReference>
<comment type="subcellular location">
    <subcellularLocation>
        <location evidence="1">Membrane</location>
        <topology evidence="1">Single-pass type I membrane protein</topology>
    </subcellularLocation>
</comment>
<dbReference type="Gene3D" id="1.10.510.10">
    <property type="entry name" value="Transferase(Phosphotransferase) domain 1"/>
    <property type="match status" value="1"/>
</dbReference>
<evidence type="ECO:0000256" key="4">
    <source>
        <dbReference type="ARBA" id="ARBA00022737"/>
    </source>
</evidence>
<keyword evidence="5" id="KW-0547">Nucleotide-binding</keyword>
<evidence type="ECO:0000256" key="3">
    <source>
        <dbReference type="ARBA" id="ARBA00022729"/>
    </source>
</evidence>
<evidence type="ECO:0000256" key="8">
    <source>
        <dbReference type="ARBA" id="ARBA00023136"/>
    </source>
</evidence>
<dbReference type="PROSITE" id="PS50011">
    <property type="entry name" value="PROTEIN_KINASE_DOM"/>
    <property type="match status" value="1"/>
</dbReference>
<dbReference type="GO" id="GO:0005524">
    <property type="term" value="F:ATP binding"/>
    <property type="evidence" value="ECO:0007669"/>
    <property type="project" value="UniProtKB-KW"/>
</dbReference>
<dbReference type="InterPro" id="IPR050122">
    <property type="entry name" value="RTK"/>
</dbReference>
<organism evidence="10 11">
    <name type="scientific">Meloidogyne javanica</name>
    <name type="common">Root-knot nematode worm</name>
    <dbReference type="NCBI Taxonomy" id="6303"/>
    <lineage>
        <taxon>Eukaryota</taxon>
        <taxon>Metazoa</taxon>
        <taxon>Ecdysozoa</taxon>
        <taxon>Nematoda</taxon>
        <taxon>Chromadorea</taxon>
        <taxon>Rhabditida</taxon>
        <taxon>Tylenchina</taxon>
        <taxon>Tylenchomorpha</taxon>
        <taxon>Tylenchoidea</taxon>
        <taxon>Meloidogynidae</taxon>
        <taxon>Meloidogyninae</taxon>
        <taxon>Meloidogyne</taxon>
        <taxon>Meloidogyne incognita group</taxon>
    </lineage>
</organism>
<evidence type="ECO:0000256" key="1">
    <source>
        <dbReference type="ARBA" id="ARBA00004479"/>
    </source>
</evidence>
<keyword evidence="4" id="KW-0677">Repeat</keyword>
<dbReference type="InterPro" id="IPR020635">
    <property type="entry name" value="Tyr_kinase_cat_dom"/>
</dbReference>
<dbReference type="SMART" id="SM00219">
    <property type="entry name" value="TyrKc"/>
    <property type="match status" value="1"/>
</dbReference>